<dbReference type="OrthoDB" id="9814110at2"/>
<evidence type="ECO:0000313" key="1">
    <source>
        <dbReference type="EMBL" id="SNX43852.1"/>
    </source>
</evidence>
<dbReference type="RefSeq" id="WP_097078150.1">
    <property type="nucleotide sequence ID" value="NZ_BAABHT010000010.1"/>
</dbReference>
<name>A0A240E5I3_9GAMM</name>
<proteinExistence type="predicted"/>
<dbReference type="Gene3D" id="3.90.550.10">
    <property type="entry name" value="Spore Coat Polysaccharide Biosynthesis Protein SpsA, Chain A"/>
    <property type="match status" value="1"/>
</dbReference>
<evidence type="ECO:0000313" key="2">
    <source>
        <dbReference type="Proteomes" id="UP000219042"/>
    </source>
</evidence>
<protein>
    <recommendedName>
        <fullName evidence="3">Phosphotransferase enzyme family protein</fullName>
    </recommendedName>
</protein>
<organism evidence="1 2">
    <name type="scientific">Acinetobacter puyangensis</name>
    <dbReference type="NCBI Taxonomy" id="1096779"/>
    <lineage>
        <taxon>Bacteria</taxon>
        <taxon>Pseudomonadati</taxon>
        <taxon>Pseudomonadota</taxon>
        <taxon>Gammaproteobacteria</taxon>
        <taxon>Moraxellales</taxon>
        <taxon>Moraxellaceae</taxon>
        <taxon>Acinetobacter</taxon>
    </lineage>
</organism>
<sequence length="520" mass="60957">MILIASAAYVTTDFQVELGKIPPCLLPIGNKKLIELQYQSLIETFADESISVSLPESYNLSESEQKLFDNLKIDIIFVPDAFSLAESLLYVINTSEYLYKDDTFYLLHGDTYISDFSLLKFHNILAVSQSIDSYNWEVVRSMEDHALVWSGFFNFSSIGYLLKALTLNKYNFPKAIKFYNDKYYLENIEINNWYDLGHAYTYFSTRAKITTQRAFNELKIKDGIVYKSGNPSIKIEAEAKWFENVPYKLKKYIPVLLEHGNKNDQYYYCLEYLPYIPLNELFVHGKNELLQWNNIFEKLKTYLKCSQIEASNEQKESIDNDLLKLYSIKSKERFLTYLEQKNISIDEKIMYKNKILPSLSQILEECITRTTSLDAIYGIMHGDLCFSNILFDSRGDRIKVIDPRGLSYDNNFTIFGDLKYDFAKLTHSVIGYYDFIISGHYKIIETSSGSLELIFDIDKRIENISNHFYKSFIINELHVKEILPLVILLFFSMLPLHSDRPDRQKVMFYNALRLYYEYML</sequence>
<dbReference type="SUPFAM" id="SSF56112">
    <property type="entry name" value="Protein kinase-like (PK-like)"/>
    <property type="match status" value="1"/>
</dbReference>
<evidence type="ECO:0008006" key="3">
    <source>
        <dbReference type="Google" id="ProtNLM"/>
    </source>
</evidence>
<dbReference type="InterPro" id="IPR011009">
    <property type="entry name" value="Kinase-like_dom_sf"/>
</dbReference>
<accession>A0A240E5I3</accession>
<gene>
    <name evidence="1" type="ORF">SAMN05421731_1028</name>
</gene>
<keyword evidence="2" id="KW-1185">Reference proteome</keyword>
<dbReference type="SUPFAM" id="SSF53448">
    <property type="entry name" value="Nucleotide-diphospho-sugar transferases"/>
    <property type="match status" value="1"/>
</dbReference>
<dbReference type="Proteomes" id="UP000219042">
    <property type="component" value="Unassembled WGS sequence"/>
</dbReference>
<reference evidence="2" key="1">
    <citation type="submission" date="2016-09" db="EMBL/GenBank/DDBJ databases">
        <authorList>
            <person name="Varghese N."/>
            <person name="Submissions S."/>
        </authorList>
    </citation>
    <scope>NUCLEOTIDE SEQUENCE [LARGE SCALE GENOMIC DNA]</scope>
    <source>
        <strain evidence="2">ANC 4466</strain>
    </source>
</reference>
<dbReference type="EMBL" id="OANT01000002">
    <property type="protein sequence ID" value="SNX43852.1"/>
    <property type="molecule type" value="Genomic_DNA"/>
</dbReference>
<dbReference type="AlphaFoldDB" id="A0A240E5I3"/>
<dbReference type="InterPro" id="IPR029044">
    <property type="entry name" value="Nucleotide-diphossugar_trans"/>
</dbReference>